<organism evidence="3 4">
    <name type="scientific">Mycolicibacterium hippocampi</name>
    <dbReference type="NCBI Taxonomy" id="659824"/>
    <lineage>
        <taxon>Bacteria</taxon>
        <taxon>Bacillati</taxon>
        <taxon>Actinomycetota</taxon>
        <taxon>Actinomycetes</taxon>
        <taxon>Mycobacteriales</taxon>
        <taxon>Mycobacteriaceae</taxon>
        <taxon>Mycolicibacterium</taxon>
    </lineage>
</organism>
<dbReference type="AlphaFoldDB" id="A0A850PM90"/>
<evidence type="ECO:0000313" key="4">
    <source>
        <dbReference type="Proteomes" id="UP000570517"/>
    </source>
</evidence>
<dbReference type="RefSeq" id="WP_178359779.1">
    <property type="nucleotide sequence ID" value="NZ_JABFYL010000036.1"/>
</dbReference>
<evidence type="ECO:0000313" key="3">
    <source>
        <dbReference type="EMBL" id="NVN51452.1"/>
    </source>
</evidence>
<evidence type="ECO:0000256" key="2">
    <source>
        <dbReference type="SAM" id="Phobius"/>
    </source>
</evidence>
<reference evidence="3 4" key="1">
    <citation type="submission" date="2020-05" db="EMBL/GenBank/DDBJ databases">
        <title>Draft genome sequence of Mycobacterium hippocampi DL, isolated from European seabass, Dicentrarchus labrax, reared in fish farms.</title>
        <authorList>
            <person name="Stathopoulou P."/>
            <person name="Asimakis E."/>
            <person name="Tzokas K."/>
            <person name="Batargias C."/>
            <person name="Tsiamis G."/>
        </authorList>
    </citation>
    <scope>NUCLEOTIDE SEQUENCE [LARGE SCALE GENOMIC DNA]</scope>
    <source>
        <strain evidence="3 4">DL</strain>
    </source>
</reference>
<proteinExistence type="predicted"/>
<keyword evidence="2" id="KW-0472">Membrane</keyword>
<dbReference type="EMBL" id="JABFYL010000036">
    <property type="protein sequence ID" value="NVN51452.1"/>
    <property type="molecule type" value="Genomic_DNA"/>
</dbReference>
<keyword evidence="2" id="KW-0812">Transmembrane</keyword>
<feature type="region of interest" description="Disordered" evidence="1">
    <location>
        <begin position="55"/>
        <end position="76"/>
    </location>
</feature>
<keyword evidence="2" id="KW-1133">Transmembrane helix</keyword>
<dbReference type="Proteomes" id="UP000570517">
    <property type="component" value="Unassembled WGS sequence"/>
</dbReference>
<sequence>MSVTSKGRAAARQTIRVQRRIALVQALFWPTAITTALVVGVTVALRIRLLRAPAPAPAVAPTPAAAEPDVPVAPRP</sequence>
<feature type="compositionally biased region" description="Low complexity" evidence="1">
    <location>
        <begin position="61"/>
        <end position="70"/>
    </location>
</feature>
<comment type="caution">
    <text evidence="3">The sequence shown here is derived from an EMBL/GenBank/DDBJ whole genome shotgun (WGS) entry which is preliminary data.</text>
</comment>
<protein>
    <submittedName>
        <fullName evidence="3">Uncharacterized protein</fullName>
    </submittedName>
</protein>
<evidence type="ECO:0000256" key="1">
    <source>
        <dbReference type="SAM" id="MobiDB-lite"/>
    </source>
</evidence>
<keyword evidence="4" id="KW-1185">Reference proteome</keyword>
<accession>A0A850PM90</accession>
<feature type="transmembrane region" description="Helical" evidence="2">
    <location>
        <begin position="21"/>
        <end position="45"/>
    </location>
</feature>
<gene>
    <name evidence="3" type="ORF">HLY00_2609</name>
</gene>
<name>A0A850PM90_9MYCO</name>